<dbReference type="Gene3D" id="1.25.40.10">
    <property type="entry name" value="Tetratricopeptide repeat domain"/>
    <property type="match status" value="2"/>
</dbReference>
<keyword evidence="4" id="KW-1185">Reference proteome</keyword>
<dbReference type="EMBL" id="JAAIYP010000018">
    <property type="protein sequence ID" value="NFV79195.1"/>
    <property type="molecule type" value="Genomic_DNA"/>
</dbReference>
<dbReference type="RefSeq" id="WP_163675143.1">
    <property type="nucleotide sequence ID" value="NZ_JAAIYP010000018.1"/>
</dbReference>
<keyword evidence="2" id="KW-0732">Signal</keyword>
<dbReference type="InterPro" id="IPR050767">
    <property type="entry name" value="Sel1_AlgK"/>
</dbReference>
<dbReference type="InterPro" id="IPR011990">
    <property type="entry name" value="TPR-like_helical_dom_sf"/>
</dbReference>
<dbReference type="PANTHER" id="PTHR11102">
    <property type="entry name" value="SEL-1-LIKE PROTEIN"/>
    <property type="match status" value="1"/>
</dbReference>
<reference evidence="3 4" key="1">
    <citation type="submission" date="2020-02" db="EMBL/GenBank/DDBJ databases">
        <authorList>
            <person name="Dziuba M."/>
            <person name="Kuznetsov B."/>
            <person name="Mardanov A."/>
            <person name="Ravin N."/>
            <person name="Grouzdev D."/>
        </authorList>
    </citation>
    <scope>NUCLEOTIDE SEQUENCE [LARGE SCALE GENOMIC DNA]</scope>
    <source>
        <strain evidence="3 4">SpK</strain>
    </source>
</reference>
<proteinExistence type="predicted"/>
<dbReference type="Pfam" id="PF08238">
    <property type="entry name" value="Sel1"/>
    <property type="match status" value="3"/>
</dbReference>
<dbReference type="Proteomes" id="UP000480684">
    <property type="component" value="Unassembled WGS sequence"/>
</dbReference>
<dbReference type="PANTHER" id="PTHR11102:SF160">
    <property type="entry name" value="ERAD-ASSOCIATED E3 UBIQUITIN-PROTEIN LIGASE COMPONENT HRD3"/>
    <property type="match status" value="1"/>
</dbReference>
<evidence type="ECO:0000256" key="1">
    <source>
        <dbReference type="SAM" id="MobiDB-lite"/>
    </source>
</evidence>
<evidence type="ECO:0000256" key="2">
    <source>
        <dbReference type="SAM" id="SignalP"/>
    </source>
</evidence>
<feature type="chain" id="PRO_5028917735" evidence="2">
    <location>
        <begin position="29"/>
        <end position="342"/>
    </location>
</feature>
<feature type="signal peptide" evidence="2">
    <location>
        <begin position="1"/>
        <end position="28"/>
    </location>
</feature>
<gene>
    <name evidence="3" type="ORF">G4223_03610</name>
</gene>
<evidence type="ECO:0000313" key="3">
    <source>
        <dbReference type="EMBL" id="NFV79195.1"/>
    </source>
</evidence>
<accession>A0A7C9UXI7</accession>
<dbReference type="AlphaFoldDB" id="A0A7C9UXI7"/>
<evidence type="ECO:0000313" key="4">
    <source>
        <dbReference type="Proteomes" id="UP000480684"/>
    </source>
</evidence>
<protein>
    <submittedName>
        <fullName evidence="3">Sel1 repeat family protein</fullName>
    </submittedName>
</protein>
<organism evidence="3 4">
    <name type="scientific">Magnetospirillum aberrantis SpK</name>
    <dbReference type="NCBI Taxonomy" id="908842"/>
    <lineage>
        <taxon>Bacteria</taxon>
        <taxon>Pseudomonadati</taxon>
        <taxon>Pseudomonadota</taxon>
        <taxon>Alphaproteobacteria</taxon>
        <taxon>Rhodospirillales</taxon>
        <taxon>Rhodospirillaceae</taxon>
        <taxon>Magnetospirillum</taxon>
    </lineage>
</organism>
<sequence length="342" mass="36634">MRTVVVGAAILGAALCLGLTPGSSNSSASEPGLETGSRTNNADSESRREWFPKWGKAWAIKDCPAVQQYLAEGLNFADPLAHELSGIMIITGTCGDGTVGRAAEHFLTAAKQGRERSMLLLAKLYALGDGVPVNEAEARRWAQKAILGWGDGDHKDRRERLTSAMQQDIPALIQDEFDRIEALLDAPIESRISTASQIESGQPPFFADPQRACLWRLSTAKSDAVGAQFALAVQLLEGRGVAVNEVAGIGWLHRAASAGNPQAQSRLGTVLTTGEFGVRKDFHAAYRWLTRAKAAGIDVDAALAEAASHLKPDAVVFLAESAFDVTPPAPKTKSYRRTKECE</sequence>
<dbReference type="InterPro" id="IPR006597">
    <property type="entry name" value="Sel1-like"/>
</dbReference>
<comment type="caution">
    <text evidence="3">The sequence shown here is derived from an EMBL/GenBank/DDBJ whole genome shotgun (WGS) entry which is preliminary data.</text>
</comment>
<dbReference type="SMART" id="SM00671">
    <property type="entry name" value="SEL1"/>
    <property type="match status" value="3"/>
</dbReference>
<name>A0A7C9UXI7_9PROT</name>
<dbReference type="SUPFAM" id="SSF81901">
    <property type="entry name" value="HCP-like"/>
    <property type="match status" value="2"/>
</dbReference>
<feature type="region of interest" description="Disordered" evidence="1">
    <location>
        <begin position="22"/>
        <end position="46"/>
    </location>
</feature>